<dbReference type="SUPFAM" id="SSF53850">
    <property type="entry name" value="Periplasmic binding protein-like II"/>
    <property type="match status" value="1"/>
</dbReference>
<dbReference type="Pfam" id="PF01547">
    <property type="entry name" value="SBP_bac_1"/>
    <property type="match status" value="1"/>
</dbReference>
<accession>V2Y3C2</accession>
<evidence type="ECO:0000313" key="7">
    <source>
        <dbReference type="Proteomes" id="UP000018227"/>
    </source>
</evidence>
<dbReference type="PANTHER" id="PTHR43649">
    <property type="entry name" value="ARABINOSE-BINDING PROTEIN-RELATED"/>
    <property type="match status" value="1"/>
</dbReference>
<evidence type="ECO:0000256" key="3">
    <source>
        <dbReference type="ARBA" id="ARBA00023136"/>
    </source>
</evidence>
<evidence type="ECO:0000256" key="1">
    <source>
        <dbReference type="ARBA" id="ARBA00022475"/>
    </source>
</evidence>
<proteinExistence type="predicted"/>
<keyword evidence="4" id="KW-0564">Palmitate</keyword>
<dbReference type="EMBL" id="ACIL03000016">
    <property type="protein sequence ID" value="ESL02186.1"/>
    <property type="molecule type" value="Genomic_DNA"/>
</dbReference>
<gene>
    <name evidence="6" type="ORF">GCWU0000282_002320</name>
</gene>
<sequence>MKGNRTFHDALVPFAERRIISMKKKIMAVILCLAMASTFVVGCGQKKETDLGKSAEKSSGKVEIEFVQVKREAAESYTKVIEAFQKKNPDIVIKQNVVPDAQEVLMTRASSDNLPDMMNHWPTDAQFVQFEDEGLLLDLSEKDYMKNIDSKYLDAVKAKDGKNYMAPYNVNFMGVYYNKDKFEKAGYTMPTKWDELIALAKEIKAKGETPFVLPNKDSWVVSALWSNIEARDLGSHEDEYEKMKAGEESFETIPEFKSSVEKMIQLLDYANEDSLALGYDQAINDFANGEGWMFIQGSWTLPSFLSANPDFNVEFAVLPNDNGKPIATQAVDTGFCVNAKIADEPEKMEAIDKFLSFALSVEGAQIYTDNDKSPSCVTGVKAEVPQFQPFFDYVKANGFEADGAYPPTGFEDTKRGKIQNVLLDKDVDAFLTEMTNDWKQAVKDSK</sequence>
<name>V2Y3C2_9FIRM</name>
<evidence type="ECO:0000313" key="6">
    <source>
        <dbReference type="EMBL" id="ESL02186.1"/>
    </source>
</evidence>
<dbReference type="InterPro" id="IPR006059">
    <property type="entry name" value="SBP"/>
</dbReference>
<comment type="caution">
    <text evidence="6">The sequence shown here is derived from an EMBL/GenBank/DDBJ whole genome shotgun (WGS) entry which is preliminary data.</text>
</comment>
<keyword evidence="5" id="KW-0449">Lipoprotein</keyword>
<keyword evidence="2" id="KW-0732">Signal</keyword>
<dbReference type="HOGENOM" id="CLU_027068_0_0_9"/>
<keyword evidence="3" id="KW-0472">Membrane</keyword>
<keyword evidence="1" id="KW-1003">Cell membrane</keyword>
<dbReference type="STRING" id="592026.GCWU0000282_002320"/>
<evidence type="ECO:0000256" key="4">
    <source>
        <dbReference type="ARBA" id="ARBA00023139"/>
    </source>
</evidence>
<organism evidence="6 7">
    <name type="scientific">Catonella morbi ATCC 51271</name>
    <dbReference type="NCBI Taxonomy" id="592026"/>
    <lineage>
        <taxon>Bacteria</taxon>
        <taxon>Bacillati</taxon>
        <taxon>Bacillota</taxon>
        <taxon>Clostridia</taxon>
        <taxon>Lachnospirales</taxon>
        <taxon>Lachnospiraceae</taxon>
        <taxon>Catonella</taxon>
    </lineage>
</organism>
<reference evidence="6 7" key="1">
    <citation type="submission" date="2013-06" db="EMBL/GenBank/DDBJ databases">
        <authorList>
            <person name="Weinstock G."/>
            <person name="Sodergren E."/>
            <person name="Clifton S."/>
            <person name="Fulton L."/>
            <person name="Fulton B."/>
            <person name="Courtney L."/>
            <person name="Fronick C."/>
            <person name="Harrison M."/>
            <person name="Strong C."/>
            <person name="Farmer C."/>
            <person name="Delahaunty K."/>
            <person name="Markovic C."/>
            <person name="Hall O."/>
            <person name="Minx P."/>
            <person name="Tomlinson C."/>
            <person name="Mitreva M."/>
            <person name="Nelson J."/>
            <person name="Hou S."/>
            <person name="Wollam A."/>
            <person name="Pepin K.H."/>
            <person name="Johnson M."/>
            <person name="Bhonagiri V."/>
            <person name="Nash W.E."/>
            <person name="Warren W."/>
            <person name="Chinwalla A."/>
            <person name="Mardis E.R."/>
            <person name="Wilson R.K."/>
        </authorList>
    </citation>
    <scope>NUCLEOTIDE SEQUENCE [LARGE SCALE GENOMIC DNA]</scope>
    <source>
        <strain evidence="6 7">ATCC 51271</strain>
    </source>
</reference>
<evidence type="ECO:0000256" key="5">
    <source>
        <dbReference type="ARBA" id="ARBA00023288"/>
    </source>
</evidence>
<dbReference type="Proteomes" id="UP000018227">
    <property type="component" value="Unassembled WGS sequence"/>
</dbReference>
<protein>
    <submittedName>
        <fullName evidence="6">ABC transporter, solute-binding protein</fullName>
    </submittedName>
</protein>
<dbReference type="AlphaFoldDB" id="V2Y3C2"/>
<evidence type="ECO:0000256" key="2">
    <source>
        <dbReference type="ARBA" id="ARBA00022729"/>
    </source>
</evidence>
<dbReference type="eggNOG" id="COG1653">
    <property type="taxonomic scope" value="Bacteria"/>
</dbReference>
<dbReference type="Gene3D" id="3.40.190.10">
    <property type="entry name" value="Periplasmic binding protein-like II"/>
    <property type="match status" value="2"/>
</dbReference>
<keyword evidence="7" id="KW-1185">Reference proteome</keyword>
<dbReference type="PANTHER" id="PTHR43649:SF33">
    <property type="entry name" value="POLYGALACTURONAN_RHAMNOGALACTURONAN-BINDING PROTEIN YTCQ"/>
    <property type="match status" value="1"/>
</dbReference>
<dbReference type="InterPro" id="IPR050490">
    <property type="entry name" value="Bact_solute-bd_prot1"/>
</dbReference>